<proteinExistence type="inferred from homology"/>
<comment type="cofactor">
    <cofactor evidence="1">
        <name>Zn(2+)</name>
        <dbReference type="ChEBI" id="CHEBI:29105"/>
    </cofactor>
</comment>
<evidence type="ECO:0000256" key="7">
    <source>
        <dbReference type="RuleBase" id="RU004175"/>
    </source>
</evidence>
<dbReference type="InterPro" id="IPR016161">
    <property type="entry name" value="Ald_DH/histidinol_DH"/>
</dbReference>
<dbReference type="Gene3D" id="3.40.50.1980">
    <property type="entry name" value="Nitrogenase molybdenum iron protein domain"/>
    <property type="match status" value="2"/>
</dbReference>
<dbReference type="GO" id="GO:0004399">
    <property type="term" value="F:histidinol dehydrogenase activity"/>
    <property type="evidence" value="ECO:0007669"/>
    <property type="project" value="UniProtKB-EC"/>
</dbReference>
<dbReference type="Pfam" id="PF00815">
    <property type="entry name" value="Histidinol_dh"/>
    <property type="match status" value="1"/>
</dbReference>
<evidence type="ECO:0000313" key="9">
    <source>
        <dbReference type="Proteomes" id="UP001310692"/>
    </source>
</evidence>
<dbReference type="CDD" id="cd06572">
    <property type="entry name" value="Histidinol_dh"/>
    <property type="match status" value="1"/>
</dbReference>
<dbReference type="NCBIfam" id="TIGR00069">
    <property type="entry name" value="hisD"/>
    <property type="match status" value="1"/>
</dbReference>
<name>A0ABU7LYV1_9PROT</name>
<evidence type="ECO:0000256" key="3">
    <source>
        <dbReference type="ARBA" id="ARBA00022723"/>
    </source>
</evidence>
<evidence type="ECO:0000256" key="5">
    <source>
        <dbReference type="ARBA" id="ARBA00023002"/>
    </source>
</evidence>
<accession>A0ABU7LYV1</accession>
<dbReference type="PANTHER" id="PTHR21256">
    <property type="entry name" value="HISTIDINOL DEHYDROGENASE HDH"/>
    <property type="match status" value="1"/>
</dbReference>
<organism evidence="8 9">
    <name type="scientific">Hyphobacterium marinum</name>
    <dbReference type="NCBI Taxonomy" id="3116574"/>
    <lineage>
        <taxon>Bacteria</taxon>
        <taxon>Pseudomonadati</taxon>
        <taxon>Pseudomonadota</taxon>
        <taxon>Alphaproteobacteria</taxon>
        <taxon>Maricaulales</taxon>
        <taxon>Maricaulaceae</taxon>
        <taxon>Hyphobacterium</taxon>
    </lineage>
</organism>
<keyword evidence="5 6" id="KW-0560">Oxidoreductase</keyword>
<dbReference type="EC" id="1.1.1.23" evidence="8"/>
<dbReference type="Proteomes" id="UP001310692">
    <property type="component" value="Unassembled WGS sequence"/>
</dbReference>
<evidence type="ECO:0000256" key="4">
    <source>
        <dbReference type="ARBA" id="ARBA00022833"/>
    </source>
</evidence>
<dbReference type="Gene3D" id="1.20.5.1300">
    <property type="match status" value="1"/>
</dbReference>
<evidence type="ECO:0000256" key="1">
    <source>
        <dbReference type="ARBA" id="ARBA00001947"/>
    </source>
</evidence>
<dbReference type="RefSeq" id="WP_330196292.1">
    <property type="nucleotide sequence ID" value="NZ_JAZDRO010000003.1"/>
</dbReference>
<protein>
    <submittedName>
        <fullName evidence="8">Histidinol dehydrogenase</fullName>
        <ecNumber evidence="8">1.1.1.23</ecNumber>
    </submittedName>
</protein>
<comment type="similarity">
    <text evidence="2 6 7">Belongs to the histidinol dehydrogenase family.</text>
</comment>
<dbReference type="SUPFAM" id="SSF53720">
    <property type="entry name" value="ALDH-like"/>
    <property type="match status" value="1"/>
</dbReference>
<evidence type="ECO:0000313" key="8">
    <source>
        <dbReference type="EMBL" id="MEE2566741.1"/>
    </source>
</evidence>
<keyword evidence="9" id="KW-1185">Reference proteome</keyword>
<comment type="caution">
    <text evidence="8">The sequence shown here is derived from an EMBL/GenBank/DDBJ whole genome shotgun (WGS) entry which is preliminary data.</text>
</comment>
<keyword evidence="3" id="KW-0479">Metal-binding</keyword>
<dbReference type="PROSITE" id="PS00611">
    <property type="entry name" value="HISOL_DEHYDROGENASE"/>
    <property type="match status" value="1"/>
</dbReference>
<evidence type="ECO:0000256" key="6">
    <source>
        <dbReference type="PIRNR" id="PIRNR000099"/>
    </source>
</evidence>
<dbReference type="PANTHER" id="PTHR21256:SF2">
    <property type="entry name" value="HISTIDINE BIOSYNTHESIS TRIFUNCTIONAL PROTEIN"/>
    <property type="match status" value="1"/>
</dbReference>
<dbReference type="InterPro" id="IPR022695">
    <property type="entry name" value="Histidinol_DH_monofunct"/>
</dbReference>
<sequence length="436" mass="45123">MSAMLKSVDWASLDAADRERLFAPLPAQAGAEAAAVEIVEAIQRGGDAALRDYARRFDGCSAEAFRVPREALTEARATLTSGDEDAIRAATDAIRRFHELQGLKSYAVETWPGVTASRRVLPIGCAGLYVPAGSAPLVSTLLMLAIPAQIAGVPEIAVCVPPGRDGQVNAAILAAADLLGLENIFAVGGAQAIAAMAFGLGGVPKVDRIFGPGNAYVAAAKTHVAQMAGGPAIDLPAGPSEVMVMADGEADPDFVAADLLAQAEHDALARVTLVSATEDVRRAALSALEPRLAGLPREAIARDAMAASVCVLAPGEHWADVVNTAAPEHLILHMAVANEFAEQVRNAGAIFVGPWSPESMGDYAAGPNHTLPTGRAARSWSGVTVESFQKTITMVEASRDGADAIAPTVEALAALEGLDGHRQAMKVRRQAGEGRS</sequence>
<reference evidence="8 9" key="1">
    <citation type="submission" date="2024-01" db="EMBL/GenBank/DDBJ databases">
        <title>Hyphobacterium bacterium isolated from marine sediment.</title>
        <authorList>
            <person name="Zhao S."/>
        </authorList>
    </citation>
    <scope>NUCLEOTIDE SEQUENCE [LARGE SCALE GENOMIC DNA]</scope>
    <source>
        <strain evidence="8 9">Y60-23</strain>
    </source>
</reference>
<keyword evidence="4" id="KW-0862">Zinc</keyword>
<evidence type="ECO:0000256" key="2">
    <source>
        <dbReference type="ARBA" id="ARBA00010178"/>
    </source>
</evidence>
<dbReference type="PIRSF" id="PIRSF000099">
    <property type="entry name" value="Histidinol_dh"/>
    <property type="match status" value="1"/>
</dbReference>
<dbReference type="InterPro" id="IPR012131">
    <property type="entry name" value="Hstdl_DH"/>
</dbReference>
<dbReference type="PRINTS" id="PR00083">
    <property type="entry name" value="HOLDHDRGNASE"/>
</dbReference>
<gene>
    <name evidence="8" type="primary">hisD</name>
    <name evidence="8" type="ORF">V0U35_08620</name>
</gene>
<dbReference type="EMBL" id="JAZDRO010000003">
    <property type="protein sequence ID" value="MEE2566741.1"/>
    <property type="molecule type" value="Genomic_DNA"/>
</dbReference>
<dbReference type="InterPro" id="IPR001692">
    <property type="entry name" value="Histidinol_DH_CS"/>
</dbReference>